<keyword evidence="3" id="KW-1185">Reference proteome</keyword>
<dbReference type="Proteomes" id="UP000646827">
    <property type="component" value="Unassembled WGS sequence"/>
</dbReference>
<organism evidence="2 3">
    <name type="scientific">Circinella minor</name>
    <dbReference type="NCBI Taxonomy" id="1195481"/>
    <lineage>
        <taxon>Eukaryota</taxon>
        <taxon>Fungi</taxon>
        <taxon>Fungi incertae sedis</taxon>
        <taxon>Mucoromycota</taxon>
        <taxon>Mucoromycotina</taxon>
        <taxon>Mucoromycetes</taxon>
        <taxon>Mucorales</taxon>
        <taxon>Lichtheimiaceae</taxon>
        <taxon>Circinella</taxon>
    </lineage>
</organism>
<sequence>MSTFNRKGSNSTPGSIEKRRTRSDSPPAVGIRKSRRLMRKAMEKLQISTKENKTTAPEISISEEDIIMEEPEIVIVQEEDIDED</sequence>
<reference evidence="2 3" key="1">
    <citation type="submission" date="2020-12" db="EMBL/GenBank/DDBJ databases">
        <title>Metabolic potential, ecology and presence of endohyphal bacteria is reflected in genomic diversity of Mucoromycotina.</title>
        <authorList>
            <person name="Muszewska A."/>
            <person name="Okrasinska A."/>
            <person name="Steczkiewicz K."/>
            <person name="Drgas O."/>
            <person name="Orlowska M."/>
            <person name="Perlinska-Lenart U."/>
            <person name="Aleksandrzak-Piekarczyk T."/>
            <person name="Szatraj K."/>
            <person name="Zielenkiewicz U."/>
            <person name="Pilsyk S."/>
            <person name="Malc E."/>
            <person name="Mieczkowski P."/>
            <person name="Kruszewska J.S."/>
            <person name="Biernat P."/>
            <person name="Pawlowska J."/>
        </authorList>
    </citation>
    <scope>NUCLEOTIDE SEQUENCE [LARGE SCALE GENOMIC DNA]</scope>
    <source>
        <strain evidence="2 3">CBS 142.35</strain>
    </source>
</reference>
<comment type="caution">
    <text evidence="2">The sequence shown here is derived from an EMBL/GenBank/DDBJ whole genome shotgun (WGS) entry which is preliminary data.</text>
</comment>
<feature type="non-terminal residue" evidence="2">
    <location>
        <position position="1"/>
    </location>
</feature>
<name>A0A8H7RJA1_9FUNG</name>
<feature type="compositionally biased region" description="Polar residues" evidence="1">
    <location>
        <begin position="1"/>
        <end position="14"/>
    </location>
</feature>
<dbReference type="EMBL" id="JAEPRB010000847">
    <property type="protein sequence ID" value="KAG2211302.1"/>
    <property type="molecule type" value="Genomic_DNA"/>
</dbReference>
<protein>
    <submittedName>
        <fullName evidence="2">Uncharacterized protein</fullName>
    </submittedName>
</protein>
<gene>
    <name evidence="2" type="ORF">INT45_003180</name>
</gene>
<dbReference type="AlphaFoldDB" id="A0A8H7RJA1"/>
<evidence type="ECO:0000256" key="1">
    <source>
        <dbReference type="SAM" id="MobiDB-lite"/>
    </source>
</evidence>
<proteinExistence type="predicted"/>
<accession>A0A8H7RJA1</accession>
<evidence type="ECO:0000313" key="3">
    <source>
        <dbReference type="Proteomes" id="UP000646827"/>
    </source>
</evidence>
<evidence type="ECO:0000313" key="2">
    <source>
        <dbReference type="EMBL" id="KAG2211302.1"/>
    </source>
</evidence>
<feature type="region of interest" description="Disordered" evidence="1">
    <location>
        <begin position="1"/>
        <end position="34"/>
    </location>
</feature>